<dbReference type="PANTHER" id="PTHR23113">
    <property type="entry name" value="GUANINE NUCLEOTIDE EXCHANGE FACTOR"/>
    <property type="match status" value="1"/>
</dbReference>
<organism evidence="5">
    <name type="scientific">Neodiprion lecontei</name>
    <name type="common">Redheaded pine sawfly</name>
    <dbReference type="NCBI Taxonomy" id="441921"/>
    <lineage>
        <taxon>Eukaryota</taxon>
        <taxon>Metazoa</taxon>
        <taxon>Ecdysozoa</taxon>
        <taxon>Arthropoda</taxon>
        <taxon>Hexapoda</taxon>
        <taxon>Insecta</taxon>
        <taxon>Pterygota</taxon>
        <taxon>Neoptera</taxon>
        <taxon>Endopterygota</taxon>
        <taxon>Hymenoptera</taxon>
        <taxon>Tenthredinoidea</taxon>
        <taxon>Diprionidae</taxon>
        <taxon>Diprioninae</taxon>
        <taxon>Neodiprion</taxon>
    </lineage>
</organism>
<dbReference type="InterPro" id="IPR036964">
    <property type="entry name" value="RASGEF_cat_dom_sf"/>
</dbReference>
<dbReference type="AlphaFoldDB" id="A0A6J0BIV8"/>
<dbReference type="Proteomes" id="UP000829291">
    <property type="component" value="Chromosome 6"/>
</dbReference>
<dbReference type="KEGG" id="nlo:107220195"/>
<dbReference type="InterPro" id="IPR023578">
    <property type="entry name" value="Ras_GEF_dom_sf"/>
</dbReference>
<sequence length="938" mass="105861">MEHNRIQKLLLSEYCDFSDTVLVESPFAQTTRDGRGLREVALGLTPSRLVVAADILNENSDFMCPPDLDPSIESFELVSVYPLEFVALSIFRRRRRRTLKARLIDGRANYYELGGMERREMFWNIWCERIQNIIAQKGGGSSLSETTAASSSSASTLFLVSSEVELARRLQKRGDHSICRVWAHYGGAGDGLAPSWPQKDLFLGPSHGELGYGYYAPVPVRFAGASLADLRYELIDGSPERRPIKRGCYSWPVGQNFRADKSNHQSGGLCDVLFTRDKNFNFTQGIRVDDLWTTEFTEDSADVGNSAPKKLGRHSTAQKIINLAPKISRFGFGIRENCRSGLYLESYDSRKAGDAAQPPHMPSDPYKLVESGVVAWESGDRRKDNEHRRKSFGRHPRRYGLATAAHFLHALGPWSVQPGERDSVQRRRSMSAVGVRRQPIDPELRLPVSRRQLAASISATALDRGRCGAMGATTRGRVVLFWTPEYWYRPRAATAAYRELRQHLELLREFRSQSEREQFAGNRRTFFGRRKRSSLQSDTGVFATNDERAGHILGRIFSSQVVTQPWKRKKNQGGPSRGGATTDQLRRLLKMDFRVSAWDLDSTTIAHQLTLVDRDLFLRIPPVEMEIIVFQGSSKNASNLGAWIAFSHRISCLVASEILAVKKVEFRARLVARLINAAGKSHATGNFQSCRSILAGLQSPPIYRLKATWDHLRAHHATRYQAMEQLSKIYRSPRTQKYRRTWARAELDSPALPYVGDLLARLLGITSDSRPANTPAVKSLVRKELSASSSPDVCDDANLEQPKPCVGFARRIISAAIVKLKNGKAGSLHCNLSGDGGAWNTRQRILARMAYDRWRSYVIELGFIAQNELNLRNMDERQKRVIEVTAWLTECQRSAQNYSYLGHSIAWEFLLKARYREDRDNFFVSLKLEPPASACTDE</sequence>
<keyword evidence="4" id="KW-1185">Reference proteome</keyword>
<evidence type="ECO:0000256" key="1">
    <source>
        <dbReference type="ARBA" id="ARBA00022658"/>
    </source>
</evidence>
<keyword evidence="1 2" id="KW-0344">Guanine-nucleotide releasing factor</keyword>
<dbReference type="InterPro" id="IPR001895">
    <property type="entry name" value="RASGEF_cat_dom"/>
</dbReference>
<dbReference type="InParanoid" id="A0A6J0BIV8"/>
<dbReference type="PANTHER" id="PTHR23113:SF368">
    <property type="entry name" value="CELL DIVISION CONTROL PROTEIN 25"/>
    <property type="match status" value="1"/>
</dbReference>
<dbReference type="SUPFAM" id="SSF48366">
    <property type="entry name" value="Ras GEF"/>
    <property type="match status" value="1"/>
</dbReference>
<gene>
    <name evidence="5" type="primary">LOC107220195</name>
</gene>
<protein>
    <submittedName>
        <fullName evidence="5">Uncharacterized protein LOC107220195</fullName>
    </submittedName>
</protein>
<dbReference type="GeneID" id="107220195"/>
<evidence type="ECO:0000313" key="5">
    <source>
        <dbReference type="RefSeq" id="XP_015514162.1"/>
    </source>
</evidence>
<dbReference type="InterPro" id="IPR008937">
    <property type="entry name" value="Ras-like_GEF"/>
</dbReference>
<evidence type="ECO:0000256" key="2">
    <source>
        <dbReference type="PROSITE-ProRule" id="PRU00168"/>
    </source>
</evidence>
<dbReference type="GO" id="GO:0007265">
    <property type="term" value="P:Ras protein signal transduction"/>
    <property type="evidence" value="ECO:0007669"/>
    <property type="project" value="TreeGrafter"/>
</dbReference>
<dbReference type="GO" id="GO:0005085">
    <property type="term" value="F:guanyl-nucleotide exchange factor activity"/>
    <property type="evidence" value="ECO:0007669"/>
    <property type="project" value="UniProtKB-KW"/>
</dbReference>
<dbReference type="PROSITE" id="PS50009">
    <property type="entry name" value="RASGEF_CAT"/>
    <property type="match status" value="1"/>
</dbReference>
<evidence type="ECO:0000259" key="3">
    <source>
        <dbReference type="PROSITE" id="PS50009"/>
    </source>
</evidence>
<dbReference type="SMART" id="SM00147">
    <property type="entry name" value="RasGEF"/>
    <property type="match status" value="1"/>
</dbReference>
<dbReference type="GO" id="GO:0005886">
    <property type="term" value="C:plasma membrane"/>
    <property type="evidence" value="ECO:0007669"/>
    <property type="project" value="TreeGrafter"/>
</dbReference>
<proteinExistence type="predicted"/>
<dbReference type="Gene3D" id="1.10.840.10">
    <property type="entry name" value="Ras guanine-nucleotide exchange factors catalytic domain"/>
    <property type="match status" value="1"/>
</dbReference>
<name>A0A6J0BIV8_NEOLC</name>
<dbReference type="RefSeq" id="XP_015514162.1">
    <property type="nucleotide sequence ID" value="XM_015658676.2"/>
</dbReference>
<dbReference type="OrthoDB" id="6021951at2759"/>
<reference evidence="5" key="1">
    <citation type="submission" date="2025-08" db="UniProtKB">
        <authorList>
            <consortium name="RefSeq"/>
        </authorList>
    </citation>
    <scope>IDENTIFICATION</scope>
    <source>
        <tissue evidence="5">Thorax and Abdomen</tissue>
    </source>
</reference>
<evidence type="ECO:0000313" key="4">
    <source>
        <dbReference type="Proteomes" id="UP000829291"/>
    </source>
</evidence>
<accession>A0A6J0BIV8</accession>
<dbReference type="Pfam" id="PF00617">
    <property type="entry name" value="RasGEF"/>
    <property type="match status" value="1"/>
</dbReference>
<feature type="domain" description="Ras-GEF" evidence="3">
    <location>
        <begin position="601"/>
        <end position="833"/>
    </location>
</feature>